<feature type="binding site" evidence="13">
    <location>
        <position position="52"/>
    </location>
    <ligand>
        <name>substrate</name>
    </ligand>
</feature>
<dbReference type="CDD" id="cd00610">
    <property type="entry name" value="OAT_like"/>
    <property type="match status" value="1"/>
</dbReference>
<evidence type="ECO:0000256" key="9">
    <source>
        <dbReference type="ARBA" id="ARBA00022756"/>
    </source>
</evidence>
<comment type="cofactor">
    <cofactor evidence="1 13">
        <name>pyridoxal 5'-phosphate</name>
        <dbReference type="ChEBI" id="CHEBI:597326"/>
    </cofactor>
</comment>
<proteinExistence type="inferred from homology"/>
<evidence type="ECO:0000256" key="6">
    <source>
        <dbReference type="ARBA" id="ARBA00022576"/>
    </source>
</evidence>
<evidence type="ECO:0000256" key="13">
    <source>
        <dbReference type="HAMAP-Rule" id="MF_00834"/>
    </source>
</evidence>
<dbReference type="NCBIfam" id="TIGR00508">
    <property type="entry name" value="bioA"/>
    <property type="match status" value="1"/>
</dbReference>
<keyword evidence="9 13" id="KW-0093">Biotin biosynthesis</keyword>
<evidence type="ECO:0000256" key="10">
    <source>
        <dbReference type="ARBA" id="ARBA00022898"/>
    </source>
</evidence>
<dbReference type="OrthoDB" id="9801834at2"/>
<dbReference type="GO" id="GO:0004015">
    <property type="term" value="F:adenosylmethionine-8-amino-7-oxononanoate transaminase activity"/>
    <property type="evidence" value="ECO:0007669"/>
    <property type="project" value="UniProtKB-UniRule"/>
</dbReference>
<feature type="binding site" evidence="13">
    <location>
        <position position="251"/>
    </location>
    <ligand>
        <name>pyridoxal 5'-phosphate</name>
        <dbReference type="ChEBI" id="CHEBI:597326"/>
    </ligand>
</feature>
<protein>
    <recommendedName>
        <fullName evidence="13">Adenosylmethionine-8-amino-7-oxononanoate aminotransferase</fullName>
        <ecNumber evidence="13">2.6.1.62</ecNumber>
    </recommendedName>
    <alternativeName>
        <fullName evidence="13">7,8-diamino-pelargonic acid aminotransferase</fullName>
        <shortName evidence="13">DAPA AT</shortName>
        <shortName evidence="13">DAPA aminotransferase</shortName>
    </alternativeName>
    <alternativeName>
        <fullName evidence="13">7,8-diaminononanoate synthase</fullName>
        <shortName evidence="13">DANS</shortName>
    </alternativeName>
    <alternativeName>
        <fullName evidence="13">Diaminopelargonic acid synthase</fullName>
    </alternativeName>
</protein>
<feature type="binding site" evidence="13">
    <location>
        <position position="280"/>
    </location>
    <ligand>
        <name>substrate</name>
    </ligand>
</feature>
<feature type="binding site" evidence="13">
    <location>
        <begin position="112"/>
        <end position="113"/>
    </location>
    <ligand>
        <name>pyridoxal 5'-phosphate</name>
        <dbReference type="ChEBI" id="CHEBI:597326"/>
    </ligand>
</feature>
<dbReference type="KEGG" id="gtl:EP073_05860"/>
<dbReference type="InterPro" id="IPR015421">
    <property type="entry name" value="PyrdxlP-dep_Trfase_major"/>
</dbReference>
<comment type="subcellular location">
    <subcellularLocation>
        <location evidence="2 13">Cytoplasm</location>
    </subcellularLocation>
</comment>
<dbReference type="EMBL" id="CP035108">
    <property type="protein sequence ID" value="QAR32948.1"/>
    <property type="molecule type" value="Genomic_DNA"/>
</dbReference>
<evidence type="ECO:0000256" key="2">
    <source>
        <dbReference type="ARBA" id="ARBA00004496"/>
    </source>
</evidence>
<name>A0A410JY14_9BACT</name>
<keyword evidence="10 13" id="KW-0663">Pyridoxal phosphate</keyword>
<dbReference type="GO" id="GO:0005737">
    <property type="term" value="C:cytoplasm"/>
    <property type="evidence" value="ECO:0007669"/>
    <property type="project" value="UniProtKB-SubCell"/>
</dbReference>
<dbReference type="RefSeq" id="WP_128466234.1">
    <property type="nucleotide sequence ID" value="NZ_CP035108.1"/>
</dbReference>
<evidence type="ECO:0000256" key="7">
    <source>
        <dbReference type="ARBA" id="ARBA00022679"/>
    </source>
</evidence>
<evidence type="ECO:0000256" key="5">
    <source>
        <dbReference type="ARBA" id="ARBA00022490"/>
    </source>
</evidence>
<dbReference type="Pfam" id="PF00202">
    <property type="entry name" value="Aminotran_3"/>
    <property type="match status" value="1"/>
</dbReference>
<dbReference type="InterPro" id="IPR005814">
    <property type="entry name" value="Aminotrans_3"/>
</dbReference>
<keyword evidence="5 13" id="KW-0963">Cytoplasm</keyword>
<evidence type="ECO:0000313" key="14">
    <source>
        <dbReference type="EMBL" id="QAR32948.1"/>
    </source>
</evidence>
<evidence type="ECO:0000256" key="1">
    <source>
        <dbReference type="ARBA" id="ARBA00001933"/>
    </source>
</evidence>
<dbReference type="AlphaFoldDB" id="A0A410JY14"/>
<dbReference type="GO" id="GO:0009102">
    <property type="term" value="P:biotin biosynthetic process"/>
    <property type="evidence" value="ECO:0007669"/>
    <property type="project" value="UniProtKB-UniRule"/>
</dbReference>
<evidence type="ECO:0000256" key="12">
    <source>
        <dbReference type="ARBA" id="ARBA00060970"/>
    </source>
</evidence>
<evidence type="ECO:0000256" key="4">
    <source>
        <dbReference type="ARBA" id="ARBA00011738"/>
    </source>
</evidence>
<dbReference type="Gene3D" id="3.40.640.10">
    <property type="entry name" value="Type I PLP-dependent aspartate aminotransferase-like (Major domain)"/>
    <property type="match status" value="1"/>
</dbReference>
<comment type="subunit">
    <text evidence="4 13">Homodimer.</text>
</comment>
<dbReference type="InterPro" id="IPR049704">
    <property type="entry name" value="Aminotrans_3_PPA_site"/>
</dbReference>
<feature type="binding site" evidence="13">
    <location>
        <position position="315"/>
    </location>
    <ligand>
        <name>substrate</name>
    </ligand>
</feature>
<evidence type="ECO:0000256" key="8">
    <source>
        <dbReference type="ARBA" id="ARBA00022691"/>
    </source>
</evidence>
<dbReference type="PANTHER" id="PTHR42684:SF17">
    <property type="entry name" value="ADENOSYLMETHIONINE-8-AMINO-7-OXONONANOATE AMINOTRANSFERASE"/>
    <property type="match status" value="1"/>
</dbReference>
<accession>A0A410JY14</accession>
<evidence type="ECO:0000256" key="3">
    <source>
        <dbReference type="ARBA" id="ARBA00005063"/>
    </source>
</evidence>
<dbReference type="SUPFAM" id="SSF53383">
    <property type="entry name" value="PLP-dependent transferases"/>
    <property type="match status" value="1"/>
</dbReference>
<evidence type="ECO:0000256" key="11">
    <source>
        <dbReference type="ARBA" id="ARBA00048449"/>
    </source>
</evidence>
<dbReference type="Gene3D" id="3.90.1150.10">
    <property type="entry name" value="Aspartate Aminotransferase, domain 1"/>
    <property type="match status" value="1"/>
</dbReference>
<keyword evidence="7 13" id="KW-0808">Transferase</keyword>
<dbReference type="PANTHER" id="PTHR42684">
    <property type="entry name" value="ADENOSYLMETHIONINE-8-AMINO-7-OXONONANOATE AMINOTRANSFERASE"/>
    <property type="match status" value="1"/>
</dbReference>
<comment type="catalytic activity">
    <reaction evidence="11 13">
        <text>(8S)-8-amino-7-oxononanoate + S-adenosyl-L-methionine = S-adenosyl-4-methylsulfanyl-2-oxobutanoate + (7R,8S)-7,8-diammoniononanoate</text>
        <dbReference type="Rhea" id="RHEA:16861"/>
        <dbReference type="ChEBI" id="CHEBI:16490"/>
        <dbReference type="ChEBI" id="CHEBI:59789"/>
        <dbReference type="ChEBI" id="CHEBI:149468"/>
        <dbReference type="ChEBI" id="CHEBI:149469"/>
        <dbReference type="EC" id="2.6.1.62"/>
    </reaction>
</comment>
<feature type="binding site" evidence="13">
    <location>
        <position position="145"/>
    </location>
    <ligand>
        <name>substrate</name>
    </ligand>
</feature>
<dbReference type="InterPro" id="IPR015424">
    <property type="entry name" value="PyrdxlP-dep_Trfase"/>
</dbReference>
<evidence type="ECO:0000313" key="15">
    <source>
        <dbReference type="Proteomes" id="UP000287502"/>
    </source>
</evidence>
<feature type="site" description="Participates in the substrate recognition with KAPA and in a stacking interaction with the adenine ring of SAM" evidence="13">
    <location>
        <position position="15"/>
    </location>
</feature>
<keyword evidence="15" id="KW-1185">Reference proteome</keyword>
<comment type="similarity">
    <text evidence="12 13">Belongs to the class-III pyridoxal-phosphate-dependent aminotransferase family. BioA subfamily.</text>
</comment>
<comment type="pathway">
    <text evidence="3 13">Cofactor biosynthesis; biotin biosynthesis; 7,8-diaminononanoate from 8-amino-7-oxononanoate (SAM route): step 1/1.</text>
</comment>
<dbReference type="EC" id="2.6.1.62" evidence="13"/>
<organism evidence="14 15">
    <name type="scientific">Geovibrio thiophilus</name>
    <dbReference type="NCBI Taxonomy" id="139438"/>
    <lineage>
        <taxon>Bacteria</taxon>
        <taxon>Pseudomonadati</taxon>
        <taxon>Deferribacterota</taxon>
        <taxon>Deferribacteres</taxon>
        <taxon>Deferribacterales</taxon>
        <taxon>Geovibrionaceae</taxon>
        <taxon>Geovibrio</taxon>
    </lineage>
</organism>
<dbReference type="Proteomes" id="UP000287502">
    <property type="component" value="Chromosome"/>
</dbReference>
<dbReference type="PROSITE" id="PS00600">
    <property type="entry name" value="AA_TRANSFER_CLASS_3"/>
    <property type="match status" value="1"/>
</dbReference>
<gene>
    <name evidence="13 14" type="primary">bioA</name>
    <name evidence="14" type="ORF">EP073_05860</name>
</gene>
<feature type="binding site" evidence="13">
    <location>
        <position position="411"/>
    </location>
    <ligand>
        <name>substrate</name>
    </ligand>
</feature>
<dbReference type="InterPro" id="IPR015422">
    <property type="entry name" value="PyrdxlP-dep_Trfase_small"/>
</dbReference>
<dbReference type="UniPathway" id="UPA00078">
    <property type="reaction ID" value="UER00160"/>
</dbReference>
<dbReference type="HAMAP" id="MF_00834">
    <property type="entry name" value="BioA"/>
    <property type="match status" value="1"/>
</dbReference>
<feature type="modified residue" description="N6-(pyridoxal phosphate)lysine" evidence="13">
    <location>
        <position position="280"/>
    </location>
</feature>
<dbReference type="InterPro" id="IPR005815">
    <property type="entry name" value="BioA"/>
</dbReference>
<dbReference type="GO" id="GO:0030170">
    <property type="term" value="F:pyridoxal phosphate binding"/>
    <property type="evidence" value="ECO:0007669"/>
    <property type="project" value="UniProtKB-UniRule"/>
</dbReference>
<keyword evidence="6 13" id="KW-0032">Aminotransferase</keyword>
<dbReference type="FunFam" id="3.40.640.10:FF:000078">
    <property type="entry name" value="Adenosylmethionine-8-amino-7-oxononanoate aminotransferase"/>
    <property type="match status" value="1"/>
</dbReference>
<comment type="function">
    <text evidence="13">Catalyzes the transfer of the alpha-amino group from S-adenosyl-L-methionine (SAM) to 7-keto-8-aminopelargonic acid (KAPA) to form 7,8-diaminopelargonic acid (DAPA). It is the only aminotransferase known to utilize SAM as an amino donor.</text>
</comment>
<feature type="binding site" evidence="13">
    <location>
        <begin position="316"/>
        <end position="317"/>
    </location>
    <ligand>
        <name>pyridoxal 5'-phosphate</name>
        <dbReference type="ChEBI" id="CHEBI:597326"/>
    </ligand>
</feature>
<dbReference type="PIRSF" id="PIRSF000521">
    <property type="entry name" value="Transaminase_4ab_Lys_Orn"/>
    <property type="match status" value="1"/>
</dbReference>
<reference evidence="14 15" key="1">
    <citation type="submission" date="2019-01" db="EMBL/GenBank/DDBJ databases">
        <title>Geovibrio thiophilus DSM 11263, complete genome.</title>
        <authorList>
            <person name="Spring S."/>
            <person name="Bunk B."/>
            <person name="Sproer C."/>
        </authorList>
    </citation>
    <scope>NUCLEOTIDE SEQUENCE [LARGE SCALE GENOMIC DNA]</scope>
    <source>
        <strain evidence="14 15">DSM 11263</strain>
    </source>
</reference>
<keyword evidence="8 13" id="KW-0949">S-adenosyl-L-methionine</keyword>
<sequence>MKTDSKCPTNIWHPCTQMKDLEAHPLLEIERGEGVYLIDKNGKRYIDAVSSWWVNLFGHCNPKLTNALKKQADRLEHVIFAGATHQPAEEVAEGLLALTPPELNKIFFADNGSSAVESAMKMSYGYRRNTGNARKNRYAFLTDGYHGETLGCLSVCGETMYADLYGDIMIDNIKVLGPDCFRCPCGKKRGACSADCFGFMEKALRENSEILTAVLIEPLIQCAGGFKMFPPEYLVKLRSLTTELDIHLIFDEIAVGFGRTGTMFALEQAGVCPDMLCLSKGITSGYLPLSAVLTTDEIFYGFYDDYSAGKAFLHSHSYTGNPLACSVAAETLRIFREENVIETNKPKFAHMRKCIEDVFSGHPNVGEIRHTGFVTAVELVRDRNGNVPFDSGLRTGFQIYRKAVEKGALLRNLGDIIYFMPPYVISRDETETLVSIARESVREVLG</sequence>